<evidence type="ECO:0000313" key="1">
    <source>
        <dbReference type="EMBL" id="ABG60806.1"/>
    </source>
</evidence>
<dbReference type="AlphaFoldDB" id="A0A6N4SWG6"/>
<dbReference type="KEGG" id="chu:CHU_3573"/>
<sequence length="115" mass="13188">MRNIRHHAFIVTCNDRKVIDAIRVKALELYKLHMEASNGSQLVSEIKESIVNHYCSFFIIPDGSKEGYDASDDSDVIREKLIEFIQPLVSSEEYHLSYAEFSYGADNGQTTFRHS</sequence>
<reference evidence="1 2" key="1">
    <citation type="journal article" date="2007" name="Appl. Environ. Microbiol.">
        <title>Genome sequence of the cellulolytic gliding bacterium Cytophaga hutchinsonii.</title>
        <authorList>
            <person name="Xie G."/>
            <person name="Bruce D.C."/>
            <person name="Challacombe J.F."/>
            <person name="Chertkov O."/>
            <person name="Detter J.C."/>
            <person name="Gilna P."/>
            <person name="Han C.S."/>
            <person name="Lucas S."/>
            <person name="Misra M."/>
            <person name="Myers G.L."/>
            <person name="Richardson P."/>
            <person name="Tapia R."/>
            <person name="Thayer N."/>
            <person name="Thompson L.S."/>
            <person name="Brettin T.S."/>
            <person name="Henrissat B."/>
            <person name="Wilson D.B."/>
            <person name="McBride M.J."/>
        </authorList>
    </citation>
    <scope>NUCLEOTIDE SEQUENCE [LARGE SCALE GENOMIC DNA]</scope>
    <source>
        <strain evidence="2">ATCC 33406 / DSM 1761 / CIP 103989 / NBRC 15051 / NCIMB 9469 / D465</strain>
    </source>
</reference>
<accession>A0A6N4SWG6</accession>
<protein>
    <submittedName>
        <fullName evidence="1">Uncharacterized protein</fullName>
    </submittedName>
</protein>
<gene>
    <name evidence="1" type="ordered locus">CHU_3573</name>
</gene>
<proteinExistence type="predicted"/>
<dbReference type="Proteomes" id="UP000001822">
    <property type="component" value="Chromosome"/>
</dbReference>
<dbReference type="RefSeq" id="WP_011586913.1">
    <property type="nucleotide sequence ID" value="NC_008255.1"/>
</dbReference>
<name>A0A6N4SWG6_CYTH3</name>
<dbReference type="EMBL" id="CP000383">
    <property type="protein sequence ID" value="ABG60806.1"/>
    <property type="molecule type" value="Genomic_DNA"/>
</dbReference>
<keyword evidence="2" id="KW-1185">Reference proteome</keyword>
<evidence type="ECO:0000313" key="2">
    <source>
        <dbReference type="Proteomes" id="UP000001822"/>
    </source>
</evidence>
<organism evidence="1 2">
    <name type="scientific">Cytophaga hutchinsonii (strain ATCC 33406 / DSM 1761 / CIP 103989 / NBRC 15051 / NCIMB 9469 / D465)</name>
    <dbReference type="NCBI Taxonomy" id="269798"/>
    <lineage>
        <taxon>Bacteria</taxon>
        <taxon>Pseudomonadati</taxon>
        <taxon>Bacteroidota</taxon>
        <taxon>Cytophagia</taxon>
        <taxon>Cytophagales</taxon>
        <taxon>Cytophagaceae</taxon>
        <taxon>Cytophaga</taxon>
    </lineage>
</organism>